<feature type="compositionally biased region" description="Polar residues" evidence="1">
    <location>
        <begin position="18"/>
        <end position="30"/>
    </location>
</feature>
<feature type="domain" description="F-box" evidence="2">
    <location>
        <begin position="110"/>
        <end position="156"/>
    </location>
</feature>
<evidence type="ECO:0000313" key="4">
    <source>
        <dbReference type="Proteomes" id="UP000434172"/>
    </source>
</evidence>
<proteinExistence type="predicted"/>
<dbReference type="SUPFAM" id="SSF81383">
    <property type="entry name" value="F-box domain"/>
    <property type="match status" value="1"/>
</dbReference>
<keyword evidence="4" id="KW-1185">Reference proteome</keyword>
<dbReference type="AlphaFoldDB" id="A0A8H3VSB0"/>
<feature type="compositionally biased region" description="Low complexity" evidence="1">
    <location>
        <begin position="31"/>
        <end position="58"/>
    </location>
</feature>
<reference evidence="3 4" key="1">
    <citation type="submission" date="2019-12" db="EMBL/GenBank/DDBJ databases">
        <title>A genome sequence resource for the geographically widespread anthracnose pathogen Colletotrichum asianum.</title>
        <authorList>
            <person name="Meng Y."/>
        </authorList>
    </citation>
    <scope>NUCLEOTIDE SEQUENCE [LARGE SCALE GENOMIC DNA]</scope>
    <source>
        <strain evidence="3 4">ICMP 18580</strain>
    </source>
</reference>
<name>A0A8H3VSB0_9PEZI</name>
<dbReference type="InterPro" id="IPR001810">
    <property type="entry name" value="F-box_dom"/>
</dbReference>
<dbReference type="InterPro" id="IPR036047">
    <property type="entry name" value="F-box-like_dom_sf"/>
</dbReference>
<evidence type="ECO:0000256" key="1">
    <source>
        <dbReference type="SAM" id="MobiDB-lite"/>
    </source>
</evidence>
<feature type="compositionally biased region" description="Basic residues" evidence="1">
    <location>
        <begin position="90"/>
        <end position="105"/>
    </location>
</feature>
<feature type="region of interest" description="Disordered" evidence="1">
    <location>
        <begin position="1"/>
        <end position="60"/>
    </location>
</feature>
<dbReference type="OrthoDB" id="3642468at2759"/>
<accession>A0A8H3VSB0</accession>
<dbReference type="EMBL" id="WOWK01000197">
    <property type="protein sequence ID" value="KAF0315556.1"/>
    <property type="molecule type" value="Genomic_DNA"/>
</dbReference>
<evidence type="ECO:0000313" key="3">
    <source>
        <dbReference type="EMBL" id="KAF0315556.1"/>
    </source>
</evidence>
<sequence>MDTTSEATEDESLPLQMKTLTVSDNLETSQSSSEGTEATGATETATDTASIATTTDASQENQTFLRGEATEAVTDSDRVAASGNLKIRSKRTERRQRKMLRKTAKKSSQPTHLFDLPNEVLNNILVFLLPSDLFRVSRTCRHLYEYVKHDETILAREIIAARYPILEKCFRLPIPLREVDPETHSRLQHPDRVAALNIHRRYQHIPPADPYRTCTCLTCVIRWNALCNAVDFSNWQQNLEKGEPIPMMDRGNPLPEWNRLLVDQTMNLVSRAVTSPLLHACILESHLKNTVVAIKRHSQNKGNKRRHFQMTQADIDSQSDIFLDRQGPVTTELPFHRDNYYMLEAMMPSRTWLTEKKRWGYMPAEAHDNDLAWVATRWQMPRAS</sequence>
<dbReference type="SMART" id="SM00256">
    <property type="entry name" value="FBOX"/>
    <property type="match status" value="1"/>
</dbReference>
<protein>
    <submittedName>
        <fullName evidence="3">F-box domain-containing protein</fullName>
    </submittedName>
</protein>
<evidence type="ECO:0000259" key="2">
    <source>
        <dbReference type="PROSITE" id="PS50181"/>
    </source>
</evidence>
<dbReference type="PROSITE" id="PS50181">
    <property type="entry name" value="FBOX"/>
    <property type="match status" value="1"/>
</dbReference>
<dbReference type="Gene3D" id="1.20.1280.50">
    <property type="match status" value="1"/>
</dbReference>
<dbReference type="Proteomes" id="UP000434172">
    <property type="component" value="Unassembled WGS sequence"/>
</dbReference>
<feature type="region of interest" description="Disordered" evidence="1">
    <location>
        <begin position="90"/>
        <end position="109"/>
    </location>
</feature>
<gene>
    <name evidence="3" type="ORF">GQ607_017214</name>
</gene>
<organism evidence="3 4">
    <name type="scientific">Colletotrichum asianum</name>
    <dbReference type="NCBI Taxonomy" id="702518"/>
    <lineage>
        <taxon>Eukaryota</taxon>
        <taxon>Fungi</taxon>
        <taxon>Dikarya</taxon>
        <taxon>Ascomycota</taxon>
        <taxon>Pezizomycotina</taxon>
        <taxon>Sordariomycetes</taxon>
        <taxon>Hypocreomycetidae</taxon>
        <taxon>Glomerellales</taxon>
        <taxon>Glomerellaceae</taxon>
        <taxon>Colletotrichum</taxon>
        <taxon>Colletotrichum gloeosporioides species complex</taxon>
    </lineage>
</organism>
<comment type="caution">
    <text evidence="3">The sequence shown here is derived from an EMBL/GenBank/DDBJ whole genome shotgun (WGS) entry which is preliminary data.</text>
</comment>
<dbReference type="Pfam" id="PF12937">
    <property type="entry name" value="F-box-like"/>
    <property type="match status" value="1"/>
</dbReference>